<keyword evidence="6 7" id="KW-0378">Hydrolase</keyword>
<dbReference type="GeneID" id="93876192"/>
<accession>A0AAU8PU74</accession>
<dbReference type="SUPFAM" id="SSF64167">
    <property type="entry name" value="SurE-like"/>
    <property type="match status" value="1"/>
</dbReference>
<evidence type="ECO:0000256" key="4">
    <source>
        <dbReference type="ARBA" id="ARBA00022723"/>
    </source>
</evidence>
<name>A0AAU8PU74_TREPG</name>
<feature type="binding site" evidence="7">
    <location>
        <position position="95"/>
    </location>
    <ligand>
        <name>a divalent metal cation</name>
        <dbReference type="ChEBI" id="CHEBI:60240"/>
    </ligand>
</feature>
<reference evidence="10" key="1">
    <citation type="journal article" date="2012" name="PLoS Negl. Trop. Dis.">
        <title>Whole genome sequences of three Treponema pallidum ssp. pertenue strains: yaws and syphilis treponemes differ in less than 0.2% of the genome sequence.</title>
        <authorList>
            <person name="Cejkova D."/>
            <person name="Zobanikova M."/>
            <person name="Chen L."/>
            <person name="Pospisilova P."/>
            <person name="Strouhal M."/>
            <person name="Qin X."/>
            <person name="Mikalova L."/>
            <person name="Norris S.J."/>
            <person name="Muzny D.M."/>
            <person name="Gibbs R.A."/>
            <person name="Fulton L.L."/>
            <person name="Sodergren E."/>
            <person name="Weinstock G.M."/>
            <person name="Smajs D."/>
        </authorList>
    </citation>
    <scope>NUCLEOTIDE SEQUENCE [LARGE SCALE GENOMIC DNA]</scope>
    <source>
        <strain evidence="10">Gauthier</strain>
    </source>
</reference>
<dbReference type="AlphaFoldDB" id="A0AAU8PU74"/>
<evidence type="ECO:0000259" key="8">
    <source>
        <dbReference type="Pfam" id="PF01975"/>
    </source>
</evidence>
<gene>
    <name evidence="7 9" type="primary">surE</name>
    <name evidence="9" type="ordered locus">TPEGAU_0419</name>
</gene>
<dbReference type="GO" id="GO:0004309">
    <property type="term" value="F:exopolyphosphatase activity"/>
    <property type="evidence" value="ECO:0007669"/>
    <property type="project" value="TreeGrafter"/>
</dbReference>
<organism evidence="9 10">
    <name type="scientific">Treponema pallidum subsp. pertenue (strain Gauthier)</name>
    <dbReference type="NCBI Taxonomy" id="491080"/>
    <lineage>
        <taxon>Bacteria</taxon>
        <taxon>Pseudomonadati</taxon>
        <taxon>Spirochaetota</taxon>
        <taxon>Spirochaetia</taxon>
        <taxon>Spirochaetales</taxon>
        <taxon>Treponemataceae</taxon>
        <taxon>Treponema</taxon>
    </lineage>
</organism>
<dbReference type="Pfam" id="PF01975">
    <property type="entry name" value="SurE"/>
    <property type="match status" value="1"/>
</dbReference>
<proteinExistence type="inferred from homology"/>
<evidence type="ECO:0000256" key="2">
    <source>
        <dbReference type="ARBA" id="ARBA00011062"/>
    </source>
</evidence>
<evidence type="ECO:0000313" key="10">
    <source>
        <dbReference type="Proteomes" id="UP000008192"/>
    </source>
</evidence>
<dbReference type="GO" id="GO:0008253">
    <property type="term" value="F:5'-nucleotidase activity"/>
    <property type="evidence" value="ECO:0007669"/>
    <property type="project" value="UniProtKB-UniRule"/>
</dbReference>
<dbReference type="NCBIfam" id="TIGR00087">
    <property type="entry name" value="surE"/>
    <property type="match status" value="1"/>
</dbReference>
<dbReference type="PANTHER" id="PTHR30457:SF12">
    <property type="entry name" value="5'_3'-NUCLEOTIDASE SURE"/>
    <property type="match status" value="1"/>
</dbReference>
<dbReference type="InterPro" id="IPR036523">
    <property type="entry name" value="SurE-like_sf"/>
</dbReference>
<feature type="binding site" evidence="7">
    <location>
        <position position="8"/>
    </location>
    <ligand>
        <name>a divalent metal cation</name>
        <dbReference type="ChEBI" id="CHEBI:60240"/>
    </ligand>
</feature>
<dbReference type="Proteomes" id="UP000008192">
    <property type="component" value="Chromosome"/>
</dbReference>
<comment type="function">
    <text evidence="7">Nucleotidase that shows phosphatase activity on nucleoside 5'-monophosphates.</text>
</comment>
<dbReference type="InterPro" id="IPR002828">
    <property type="entry name" value="SurE-like_Pase/nucleotidase"/>
</dbReference>
<dbReference type="InterPro" id="IPR030048">
    <property type="entry name" value="SurE"/>
</dbReference>
<evidence type="ECO:0000256" key="1">
    <source>
        <dbReference type="ARBA" id="ARBA00000815"/>
    </source>
</evidence>
<dbReference type="GO" id="GO:0008254">
    <property type="term" value="F:3'-nucleotidase activity"/>
    <property type="evidence" value="ECO:0007669"/>
    <property type="project" value="TreeGrafter"/>
</dbReference>
<dbReference type="GO" id="GO:0000166">
    <property type="term" value="F:nucleotide binding"/>
    <property type="evidence" value="ECO:0007669"/>
    <property type="project" value="UniProtKB-KW"/>
</dbReference>
<feature type="domain" description="Survival protein SurE-like phosphatase/nucleotidase" evidence="8">
    <location>
        <begin position="3"/>
        <end position="188"/>
    </location>
</feature>
<comment type="cofactor">
    <cofactor evidence="7">
        <name>a divalent metal cation</name>
        <dbReference type="ChEBI" id="CHEBI:60240"/>
    </cofactor>
    <text evidence="7">Binds 1 divalent metal cation per subunit.</text>
</comment>
<evidence type="ECO:0000256" key="7">
    <source>
        <dbReference type="HAMAP-Rule" id="MF_00060"/>
    </source>
</evidence>
<evidence type="ECO:0000256" key="3">
    <source>
        <dbReference type="ARBA" id="ARBA00022490"/>
    </source>
</evidence>
<feature type="binding site" evidence="7">
    <location>
        <position position="9"/>
    </location>
    <ligand>
        <name>a divalent metal cation</name>
        <dbReference type="ChEBI" id="CHEBI:60240"/>
    </ligand>
</feature>
<comment type="subcellular location">
    <subcellularLocation>
        <location evidence="7">Cytoplasm</location>
    </subcellularLocation>
</comment>
<feature type="binding site" evidence="7">
    <location>
        <position position="42"/>
    </location>
    <ligand>
        <name>a divalent metal cation</name>
        <dbReference type="ChEBI" id="CHEBI:60240"/>
    </ligand>
</feature>
<dbReference type="RefSeq" id="WP_014342417.1">
    <property type="nucleotide sequence ID" value="NC_016843.1"/>
</dbReference>
<dbReference type="GO" id="GO:0005737">
    <property type="term" value="C:cytoplasm"/>
    <property type="evidence" value="ECO:0007669"/>
    <property type="project" value="UniProtKB-SubCell"/>
</dbReference>
<keyword evidence="3 7" id="KW-0963">Cytoplasm</keyword>
<dbReference type="KEGG" id="tpg:TPEGAU_0419"/>
<dbReference type="EC" id="3.1.3.5" evidence="7"/>
<evidence type="ECO:0000256" key="6">
    <source>
        <dbReference type="ARBA" id="ARBA00022801"/>
    </source>
</evidence>
<keyword evidence="4 7" id="KW-0479">Metal-binding</keyword>
<dbReference type="EMBL" id="CP002376">
    <property type="protein sequence ID" value="AEZ59680.1"/>
    <property type="molecule type" value="Genomic_DNA"/>
</dbReference>
<protein>
    <recommendedName>
        <fullName evidence="7">5'-nucleotidase SurE</fullName>
        <ecNumber evidence="7">3.1.3.5</ecNumber>
    </recommendedName>
    <alternativeName>
        <fullName evidence="7">Nucleoside 5'-monophosphate phosphohydrolase</fullName>
    </alternativeName>
</protein>
<evidence type="ECO:0000313" key="9">
    <source>
        <dbReference type="EMBL" id="AEZ59680.1"/>
    </source>
</evidence>
<comment type="similarity">
    <text evidence="2 7">Belongs to the SurE nucleotidase family.</text>
</comment>
<dbReference type="PANTHER" id="PTHR30457">
    <property type="entry name" value="5'-NUCLEOTIDASE SURE"/>
    <property type="match status" value="1"/>
</dbReference>
<dbReference type="HAMAP" id="MF_00060">
    <property type="entry name" value="SurE"/>
    <property type="match status" value="1"/>
</dbReference>
<comment type="catalytic activity">
    <reaction evidence="1 7">
        <text>a ribonucleoside 5'-phosphate + H2O = a ribonucleoside + phosphate</text>
        <dbReference type="Rhea" id="RHEA:12484"/>
        <dbReference type="ChEBI" id="CHEBI:15377"/>
        <dbReference type="ChEBI" id="CHEBI:18254"/>
        <dbReference type="ChEBI" id="CHEBI:43474"/>
        <dbReference type="ChEBI" id="CHEBI:58043"/>
        <dbReference type="EC" id="3.1.3.5"/>
    </reaction>
</comment>
<sequence>MRILLTNDDGYQAAGIRALHAALKAAPEGYEVTVVAPDRDRSAVSHGITTLEPVTVKEVEPGIWSCSGTPVDCVNRALRQVCVGTPPDVVVSGINEGENLGTDIVFSGTVAAARQAVMYGIAGIAASLLPVSDFGTGCRFQALARFVARHVRALAALSSEDVLVNINARSAQAYARACYARVARRIYEERGAVRQAGLAHVFEYQGGAAHTGAVQDSDWAVVMRGDIAITLVYAQPVSMPPVLPLPDFAFQACCSY</sequence>
<dbReference type="GO" id="GO:0046872">
    <property type="term" value="F:metal ion binding"/>
    <property type="evidence" value="ECO:0007669"/>
    <property type="project" value="UniProtKB-UniRule"/>
</dbReference>
<keyword evidence="5 7" id="KW-0547">Nucleotide-binding</keyword>
<evidence type="ECO:0000256" key="5">
    <source>
        <dbReference type="ARBA" id="ARBA00022741"/>
    </source>
</evidence>
<dbReference type="Gene3D" id="3.40.1210.10">
    <property type="entry name" value="Survival protein SurE-like phosphatase/nucleotidase"/>
    <property type="match status" value="1"/>
</dbReference>